<dbReference type="PROSITE" id="PS51186">
    <property type="entry name" value="GNAT"/>
    <property type="match status" value="1"/>
</dbReference>
<dbReference type="Pfam" id="PF00583">
    <property type="entry name" value="Acetyltransf_1"/>
    <property type="match status" value="1"/>
</dbReference>
<organism evidence="3">
    <name type="scientific">marine metagenome</name>
    <dbReference type="NCBI Taxonomy" id="408172"/>
    <lineage>
        <taxon>unclassified sequences</taxon>
        <taxon>metagenomes</taxon>
        <taxon>ecological metagenomes</taxon>
    </lineage>
</organism>
<feature type="compositionally biased region" description="Acidic residues" evidence="1">
    <location>
        <begin position="176"/>
        <end position="185"/>
    </location>
</feature>
<dbReference type="CDD" id="cd04301">
    <property type="entry name" value="NAT_SF"/>
    <property type="match status" value="1"/>
</dbReference>
<accession>A0A381X5Y6</accession>
<dbReference type="SUPFAM" id="SSF55729">
    <property type="entry name" value="Acyl-CoA N-acyltransferases (Nat)"/>
    <property type="match status" value="1"/>
</dbReference>
<protein>
    <recommendedName>
        <fullName evidence="2">N-acetyltransferase domain-containing protein</fullName>
    </recommendedName>
</protein>
<dbReference type="AlphaFoldDB" id="A0A381X5Y6"/>
<dbReference type="InterPro" id="IPR016181">
    <property type="entry name" value="Acyl_CoA_acyltransferase"/>
</dbReference>
<reference evidence="3" key="1">
    <citation type="submission" date="2018-05" db="EMBL/GenBank/DDBJ databases">
        <authorList>
            <person name="Lanie J.A."/>
            <person name="Ng W.-L."/>
            <person name="Kazmierczak K.M."/>
            <person name="Andrzejewski T.M."/>
            <person name="Davidsen T.M."/>
            <person name="Wayne K.J."/>
            <person name="Tettelin H."/>
            <person name="Glass J.I."/>
            <person name="Rusch D."/>
            <person name="Podicherti R."/>
            <person name="Tsui H.-C.T."/>
            <person name="Winkler M.E."/>
        </authorList>
    </citation>
    <scope>NUCLEOTIDE SEQUENCE</scope>
</reference>
<evidence type="ECO:0000259" key="2">
    <source>
        <dbReference type="PROSITE" id="PS51186"/>
    </source>
</evidence>
<dbReference type="Gene3D" id="3.40.630.30">
    <property type="match status" value="1"/>
</dbReference>
<gene>
    <name evidence="3" type="ORF">METZ01_LOCUS113003</name>
</gene>
<proteinExistence type="predicted"/>
<evidence type="ECO:0000313" key="3">
    <source>
        <dbReference type="EMBL" id="SVA60149.1"/>
    </source>
</evidence>
<feature type="region of interest" description="Disordered" evidence="1">
    <location>
        <begin position="158"/>
        <end position="185"/>
    </location>
</feature>
<dbReference type="InterPro" id="IPR000182">
    <property type="entry name" value="GNAT_dom"/>
</dbReference>
<dbReference type="EMBL" id="UINC01014036">
    <property type="protein sequence ID" value="SVA60149.1"/>
    <property type="molecule type" value="Genomic_DNA"/>
</dbReference>
<evidence type="ECO:0000256" key="1">
    <source>
        <dbReference type="SAM" id="MobiDB-lite"/>
    </source>
</evidence>
<dbReference type="GO" id="GO:0016747">
    <property type="term" value="F:acyltransferase activity, transferring groups other than amino-acyl groups"/>
    <property type="evidence" value="ECO:0007669"/>
    <property type="project" value="InterPro"/>
</dbReference>
<sequence length="185" mass="21238">MISVPGSDIQVRHASLLHVDAIIDFNIAMAEETEGKLLDTEVVRSGVEAVFNRNDLGFYVVGEHTGRPVGQLLITYEWSDWRNSFFWWIQSVYVKPDYRRQGVYKAMHFYAAEEARRQGDVRGIRLYVYKDNAVAQGVYAGLRMRPTHYDMYEIDFDAPPERNMPAPNLEPNSEITGEDQDDAAE</sequence>
<feature type="domain" description="N-acetyltransferase" evidence="2">
    <location>
        <begin position="9"/>
        <end position="165"/>
    </location>
</feature>
<name>A0A381X5Y6_9ZZZZ</name>